<sequence length="476" mass="54420">MGATRRWGNFVNHVACLKSSSELERLVLKHNPQGVIYTRHLLPFLDSIEQTHGHALLISPQKAAIEPYCKANPNVEMTTSDIVALLTLVPPQLHNSDQDSNPMMQSNEQELLEKEARRYRRSIQLTRSIRRSEHNLTSLTRENEDRIVQLQSRVDDMNSEVARQKHEIQEYKKKESTSLQQIDALEAHIASIESTETNQKMMYRSMKKLYNEKCQEARELHDMLHQKARVLEETERLCQSINNEFHHLKHEKSKLLAMQSTLERELATSRYTHVQLEEQRNENQRLKEIIGGLQSNLLQADQDLDQQRLLYDDGLDYIMNDNAGGAMEDISQVRQELTQLKYALNQENMSLAAELLRFDAFDNPTEACQDVCDGHKMPTAISLAQQEMFNNKDTTALTNTATTFALYTLLVYIFGIVTSTFLLENAAGSSTGLEALMTMASSSQAGPGSSFVTNKLLEVIIYWIEKIVFENRVMAN</sequence>
<proteinExistence type="predicted"/>
<evidence type="ECO:0000256" key="2">
    <source>
        <dbReference type="SAM" id="Phobius"/>
    </source>
</evidence>
<gene>
    <name evidence="3" type="ORF">LCOR_11692.1</name>
</gene>
<dbReference type="Gene3D" id="1.20.5.1700">
    <property type="match status" value="1"/>
</dbReference>
<dbReference type="EMBL" id="CBTN010000114">
    <property type="protein sequence ID" value="CDH60915.1"/>
    <property type="molecule type" value="Genomic_DNA"/>
</dbReference>
<dbReference type="VEuPathDB" id="FungiDB:LCOR_11692.1"/>
<keyword evidence="2" id="KW-0472">Membrane</keyword>
<evidence type="ECO:0000313" key="3">
    <source>
        <dbReference type="EMBL" id="CDH60915.1"/>
    </source>
</evidence>
<organism evidence="3 4">
    <name type="scientific">Lichtheimia corymbifera JMRC:FSU:9682</name>
    <dbReference type="NCBI Taxonomy" id="1263082"/>
    <lineage>
        <taxon>Eukaryota</taxon>
        <taxon>Fungi</taxon>
        <taxon>Fungi incertae sedis</taxon>
        <taxon>Mucoromycota</taxon>
        <taxon>Mucoromycotina</taxon>
        <taxon>Mucoromycetes</taxon>
        <taxon>Mucorales</taxon>
        <taxon>Lichtheimiaceae</taxon>
        <taxon>Lichtheimia</taxon>
    </lineage>
</organism>
<dbReference type="AlphaFoldDB" id="A0A068SFZ5"/>
<name>A0A068SFZ5_9FUNG</name>
<dbReference type="Proteomes" id="UP000027586">
    <property type="component" value="Unassembled WGS sequence"/>
</dbReference>
<keyword evidence="4" id="KW-1185">Reference proteome</keyword>
<accession>A0A068SFZ5</accession>
<dbReference type="OrthoDB" id="432685at2759"/>
<keyword evidence="2" id="KW-0812">Transmembrane</keyword>
<dbReference type="STRING" id="1263082.A0A068SFZ5"/>
<keyword evidence="1" id="KW-0175">Coiled coil</keyword>
<protein>
    <submittedName>
        <fullName evidence="3">Uncharacterized protein</fullName>
    </submittedName>
</protein>
<evidence type="ECO:0000313" key="4">
    <source>
        <dbReference type="Proteomes" id="UP000027586"/>
    </source>
</evidence>
<comment type="caution">
    <text evidence="3">The sequence shown here is derived from an EMBL/GenBank/DDBJ whole genome shotgun (WGS) entry which is preliminary data.</text>
</comment>
<reference evidence="3" key="1">
    <citation type="submission" date="2013-08" db="EMBL/GenBank/DDBJ databases">
        <title>Gene expansion shapes genome architecture in the human pathogen Lichtheimia corymbifera: an evolutionary genomics analysis in the ancient terrestrial Mucorales (Mucoromycotina).</title>
        <authorList>
            <person name="Schwartze V.U."/>
            <person name="Winter S."/>
            <person name="Shelest E."/>
            <person name="Marcet-Houben M."/>
            <person name="Horn F."/>
            <person name="Wehner S."/>
            <person name="Hoffmann K."/>
            <person name="Riege K."/>
            <person name="Sammeth M."/>
            <person name="Nowrousian M."/>
            <person name="Valiante V."/>
            <person name="Linde J."/>
            <person name="Jacobsen I.D."/>
            <person name="Marz M."/>
            <person name="Brakhage A.A."/>
            <person name="Gabaldon T."/>
            <person name="Bocker S."/>
            <person name="Voigt K."/>
        </authorList>
    </citation>
    <scope>NUCLEOTIDE SEQUENCE [LARGE SCALE GENOMIC DNA]</scope>
    <source>
        <strain evidence="3">FSU 9682</strain>
    </source>
</reference>
<feature type="coiled-coil region" evidence="1">
    <location>
        <begin position="214"/>
        <end position="251"/>
    </location>
</feature>
<keyword evidence="2" id="KW-1133">Transmembrane helix</keyword>
<evidence type="ECO:0000256" key="1">
    <source>
        <dbReference type="SAM" id="Coils"/>
    </source>
</evidence>
<feature type="coiled-coil region" evidence="1">
    <location>
        <begin position="140"/>
        <end position="174"/>
    </location>
</feature>
<feature type="transmembrane region" description="Helical" evidence="2">
    <location>
        <begin position="404"/>
        <end position="423"/>
    </location>
</feature>